<dbReference type="EMBL" id="JABBNB010000018">
    <property type="protein sequence ID" value="NMO02985.1"/>
    <property type="molecule type" value="Genomic_DNA"/>
</dbReference>
<proteinExistence type="predicted"/>
<comment type="subcellular location">
    <subcellularLocation>
        <location evidence="1">Cell membrane</location>
        <topology evidence="1">Multi-pass membrane protein</topology>
    </subcellularLocation>
</comment>
<sequence>MSSESTDVVTAESTPPTGEAAVLVAVQSALVDQPGVVSTARGLSHFGEHSLGWLAIAGAGVVAARRRGDARGELTWAQAGVGAFGAHAASVIIKRVVRRRRPDHPAIRVGVGTPSKLSFPSSHATSTTAAAILIGRAAGLHPAVVPAAIVPPMLLSRLVLGVHYPSDVVAGAAIGAASAGAVIAGDKLFGDKILGSRLFAGRTSSRADVR</sequence>
<evidence type="ECO:0000256" key="2">
    <source>
        <dbReference type="ARBA" id="ARBA00022475"/>
    </source>
</evidence>
<keyword evidence="9" id="KW-1185">Reference proteome</keyword>
<protein>
    <submittedName>
        <fullName evidence="8">Phosphatase PAP2 family protein</fullName>
    </submittedName>
</protein>
<keyword evidence="4" id="KW-0378">Hydrolase</keyword>
<evidence type="ECO:0000313" key="9">
    <source>
        <dbReference type="Proteomes" id="UP000550729"/>
    </source>
</evidence>
<dbReference type="SUPFAM" id="SSF48317">
    <property type="entry name" value="Acid phosphatase/Vanadium-dependent haloperoxidase"/>
    <property type="match status" value="1"/>
</dbReference>
<dbReference type="SMART" id="SM00014">
    <property type="entry name" value="acidPPc"/>
    <property type="match status" value="1"/>
</dbReference>
<dbReference type="InterPro" id="IPR036938">
    <property type="entry name" value="PAP2/HPO_sf"/>
</dbReference>
<evidence type="ECO:0000313" key="8">
    <source>
        <dbReference type="EMBL" id="NMO02985.1"/>
    </source>
</evidence>
<comment type="caution">
    <text evidence="8">The sequence shown here is derived from an EMBL/GenBank/DDBJ whole genome shotgun (WGS) entry which is preliminary data.</text>
</comment>
<dbReference type="GO" id="GO:0016787">
    <property type="term" value="F:hydrolase activity"/>
    <property type="evidence" value="ECO:0007669"/>
    <property type="project" value="UniProtKB-KW"/>
</dbReference>
<dbReference type="GO" id="GO:0005886">
    <property type="term" value="C:plasma membrane"/>
    <property type="evidence" value="ECO:0007669"/>
    <property type="project" value="UniProtKB-SubCell"/>
</dbReference>
<keyword evidence="3" id="KW-0812">Transmembrane</keyword>
<dbReference type="Proteomes" id="UP000550729">
    <property type="component" value="Unassembled WGS sequence"/>
</dbReference>
<evidence type="ECO:0000256" key="6">
    <source>
        <dbReference type="ARBA" id="ARBA00023136"/>
    </source>
</evidence>
<name>A0A848L1M6_9ACTN</name>
<evidence type="ECO:0000256" key="3">
    <source>
        <dbReference type="ARBA" id="ARBA00022692"/>
    </source>
</evidence>
<evidence type="ECO:0000256" key="5">
    <source>
        <dbReference type="ARBA" id="ARBA00022989"/>
    </source>
</evidence>
<keyword evidence="2" id="KW-1003">Cell membrane</keyword>
<evidence type="ECO:0000256" key="4">
    <source>
        <dbReference type="ARBA" id="ARBA00022801"/>
    </source>
</evidence>
<evidence type="ECO:0000259" key="7">
    <source>
        <dbReference type="SMART" id="SM00014"/>
    </source>
</evidence>
<dbReference type="PANTHER" id="PTHR14969">
    <property type="entry name" value="SPHINGOSINE-1-PHOSPHATE PHOSPHOHYDROLASE"/>
    <property type="match status" value="1"/>
</dbReference>
<dbReference type="PANTHER" id="PTHR14969:SF62">
    <property type="entry name" value="DECAPRENYLPHOSPHORYL-5-PHOSPHORIBOSE PHOSPHATASE RV3807C-RELATED"/>
    <property type="match status" value="1"/>
</dbReference>
<organism evidence="8 9">
    <name type="scientific">Gordonia asplenii</name>
    <dbReference type="NCBI Taxonomy" id="2725283"/>
    <lineage>
        <taxon>Bacteria</taxon>
        <taxon>Bacillati</taxon>
        <taxon>Actinomycetota</taxon>
        <taxon>Actinomycetes</taxon>
        <taxon>Mycobacteriales</taxon>
        <taxon>Gordoniaceae</taxon>
        <taxon>Gordonia</taxon>
    </lineage>
</organism>
<dbReference type="InterPro" id="IPR000326">
    <property type="entry name" value="PAP2/HPO"/>
</dbReference>
<feature type="domain" description="Phosphatidic acid phosphatase type 2/haloperoxidase" evidence="7">
    <location>
        <begin position="74"/>
        <end position="183"/>
    </location>
</feature>
<dbReference type="Gene3D" id="1.20.144.10">
    <property type="entry name" value="Phosphatidic acid phosphatase type 2/haloperoxidase"/>
    <property type="match status" value="1"/>
</dbReference>
<gene>
    <name evidence="8" type="ORF">HH308_17370</name>
</gene>
<keyword evidence="5" id="KW-1133">Transmembrane helix</keyword>
<accession>A0A848L1M6</accession>
<evidence type="ECO:0000256" key="1">
    <source>
        <dbReference type="ARBA" id="ARBA00004651"/>
    </source>
</evidence>
<reference evidence="8 9" key="1">
    <citation type="submission" date="2020-04" db="EMBL/GenBank/DDBJ databases">
        <title>Gordonia sp. nov. TBRC 11910.</title>
        <authorList>
            <person name="Suriyachadkun C."/>
        </authorList>
    </citation>
    <scope>NUCLEOTIDE SEQUENCE [LARGE SCALE GENOMIC DNA]</scope>
    <source>
        <strain evidence="8 9">TBRC 11910</strain>
    </source>
</reference>
<keyword evidence="6" id="KW-0472">Membrane</keyword>
<dbReference type="CDD" id="cd01610">
    <property type="entry name" value="PAP2_like"/>
    <property type="match status" value="1"/>
</dbReference>
<dbReference type="Pfam" id="PF01569">
    <property type="entry name" value="PAP2"/>
    <property type="match status" value="1"/>
</dbReference>
<dbReference type="RefSeq" id="WP_170195492.1">
    <property type="nucleotide sequence ID" value="NZ_JABBNB010000018.1"/>
</dbReference>
<dbReference type="AlphaFoldDB" id="A0A848L1M6"/>